<gene>
    <name evidence="4" type="ORF">DAD186_09880</name>
</gene>
<feature type="region of interest" description="Disordered" evidence="3">
    <location>
        <begin position="14"/>
        <end position="68"/>
    </location>
</feature>
<dbReference type="AlphaFoldDB" id="A0A1B0ZHW6"/>
<evidence type="ECO:0000256" key="3">
    <source>
        <dbReference type="SAM" id="MobiDB-lite"/>
    </source>
</evidence>
<dbReference type="SUPFAM" id="SSF50118">
    <property type="entry name" value="Cell growth inhibitor/plasmid maintenance toxic component"/>
    <property type="match status" value="1"/>
</dbReference>
<evidence type="ECO:0000256" key="2">
    <source>
        <dbReference type="ARBA" id="ARBA00022649"/>
    </source>
</evidence>
<keyword evidence="2" id="KW-1277">Toxin-antitoxin system</keyword>
<dbReference type="Gene3D" id="2.30.30.110">
    <property type="match status" value="1"/>
</dbReference>
<dbReference type="PATRIC" id="fig|1630135.4.peg.988"/>
<dbReference type="InterPro" id="IPR011067">
    <property type="entry name" value="Plasmid_toxin/cell-grow_inhib"/>
</dbReference>
<dbReference type="KEGG" id="dva:DAD186_09880"/>
<reference evidence="4 5" key="1">
    <citation type="submission" date="2015-06" db="EMBL/GenBank/DDBJ databases">
        <title>Investigation of pathophysiology for high-risk pregnancy and development of treatment modality based on it.</title>
        <authorList>
            <person name="Kim B.-C."/>
            <person name="Lim S."/>
        </authorList>
    </citation>
    <scope>NUCLEOTIDE SEQUENCE [LARGE SCALE GENOMIC DNA]</scope>
    <source>
        <strain evidence="4 5">AD1-86</strain>
    </source>
</reference>
<evidence type="ECO:0000313" key="4">
    <source>
        <dbReference type="EMBL" id="ANP27538.1"/>
    </source>
</evidence>
<name>A0A1B0ZHW6_9MICO</name>
<dbReference type="Pfam" id="PF02452">
    <property type="entry name" value="PemK_toxin"/>
    <property type="match status" value="1"/>
</dbReference>
<dbReference type="EMBL" id="CP012117">
    <property type="protein sequence ID" value="ANP27538.1"/>
    <property type="molecule type" value="Genomic_DNA"/>
</dbReference>
<dbReference type="Proteomes" id="UP000092596">
    <property type="component" value="Chromosome"/>
</dbReference>
<proteinExistence type="inferred from homology"/>
<evidence type="ECO:0000256" key="1">
    <source>
        <dbReference type="ARBA" id="ARBA00007521"/>
    </source>
</evidence>
<protein>
    <recommendedName>
        <fullName evidence="6">Type II toxin-antitoxin system PemK/MazF family toxin</fullName>
    </recommendedName>
</protein>
<dbReference type="InterPro" id="IPR003477">
    <property type="entry name" value="PemK-like"/>
</dbReference>
<comment type="similarity">
    <text evidence="1">Belongs to the PemK/MazF family.</text>
</comment>
<evidence type="ECO:0000313" key="5">
    <source>
        <dbReference type="Proteomes" id="UP000092596"/>
    </source>
</evidence>
<dbReference type="STRING" id="1630135.DAD186_09880"/>
<dbReference type="GO" id="GO:0003677">
    <property type="term" value="F:DNA binding"/>
    <property type="evidence" value="ECO:0007669"/>
    <property type="project" value="InterPro"/>
</dbReference>
<sequence length="200" mass="21701">MSVLSSLRSIAGSLARNRQVQRAAGRLAREGVRAFENKRKGSDAGPANVGPQTRDGAGPSEAHSALPDRASSAPLTITYAPAADGNPDPGEVVWAWVPFEEDPSKGKDRPVLVLAEEGNGVIVTLMLTSRDRGKGDHTDEHGNRWVDIGTGSWDAKHRPSEVRVDRLIRLEASKVRREGGKLDKARFDRVANATREEHGW</sequence>
<feature type="compositionally biased region" description="Basic and acidic residues" evidence="3">
    <location>
        <begin position="27"/>
        <end position="42"/>
    </location>
</feature>
<dbReference type="RefSeq" id="WP_065247726.1">
    <property type="nucleotide sequence ID" value="NZ_CP012117.1"/>
</dbReference>
<accession>A0A1B0ZHW6</accession>
<evidence type="ECO:0008006" key="6">
    <source>
        <dbReference type="Google" id="ProtNLM"/>
    </source>
</evidence>
<organism evidence="4 5">
    <name type="scientific">Dermabacter vaginalis</name>
    <dbReference type="NCBI Taxonomy" id="1630135"/>
    <lineage>
        <taxon>Bacteria</taxon>
        <taxon>Bacillati</taxon>
        <taxon>Actinomycetota</taxon>
        <taxon>Actinomycetes</taxon>
        <taxon>Micrococcales</taxon>
        <taxon>Dermabacteraceae</taxon>
        <taxon>Dermabacter</taxon>
    </lineage>
</organism>